<dbReference type="RefSeq" id="WP_062067325.1">
    <property type="nucleotide sequence ID" value="NZ_CP013264.1"/>
</dbReference>
<evidence type="ECO:0000313" key="18">
    <source>
        <dbReference type="EMBL" id="ALR21921.1"/>
    </source>
</evidence>
<keyword evidence="7 16" id="KW-0732">Signal</keyword>
<keyword evidence="6 18" id="KW-0645">Protease</keyword>
<keyword evidence="12" id="KW-0346">Stress response</keyword>
<dbReference type="InterPro" id="IPR011782">
    <property type="entry name" value="Pept_S1C_Do"/>
</dbReference>
<dbReference type="NCBIfam" id="TIGR02037">
    <property type="entry name" value="degP_htrA_DO"/>
    <property type="match status" value="1"/>
</dbReference>
<dbReference type="InterPro" id="IPR001940">
    <property type="entry name" value="Peptidase_S1C"/>
</dbReference>
<dbReference type="EC" id="3.4.21.107" evidence="4"/>
<evidence type="ECO:0000313" key="19">
    <source>
        <dbReference type="Proteomes" id="UP000056968"/>
    </source>
</evidence>
<dbReference type="SMART" id="SM00228">
    <property type="entry name" value="PDZ"/>
    <property type="match status" value="2"/>
</dbReference>
<feature type="signal peptide" evidence="16">
    <location>
        <begin position="1"/>
        <end position="19"/>
    </location>
</feature>
<evidence type="ECO:0000259" key="17">
    <source>
        <dbReference type="PROSITE" id="PS50106"/>
    </source>
</evidence>
<keyword evidence="19" id="KW-1185">Reference proteome</keyword>
<feature type="domain" description="PDZ" evidence="17">
    <location>
        <begin position="415"/>
        <end position="493"/>
    </location>
</feature>
<dbReference type="GO" id="GO:0006508">
    <property type="term" value="P:proteolysis"/>
    <property type="evidence" value="ECO:0007669"/>
    <property type="project" value="UniProtKB-KW"/>
</dbReference>
<comment type="catalytic activity">
    <reaction evidence="1">
        <text>Acts on substrates that are at least partially unfolded. The cleavage site P1 residue is normally between a pair of hydrophobic residues, such as Val-|-Val.</text>
        <dbReference type="EC" id="3.4.21.107"/>
    </reaction>
</comment>
<dbReference type="InterPro" id="IPR001478">
    <property type="entry name" value="PDZ"/>
</dbReference>
<dbReference type="KEGG" id="sbd:ATN00_18115"/>
<dbReference type="Gene3D" id="2.30.42.10">
    <property type="match status" value="2"/>
</dbReference>
<sequence>MRYAYAITGALLLGGTAIAVTSSPNVGAQTAQNEGMQAAAPAGAPASLADMVEKLQPAVVNISTKQRVQVQNPFAGTPFGDLFGFGQGGGGGGQPQTRQAQSLGSGFIISPDGYIVTNNHVVSAGAEGASVDSITVTLTNREEYPAKLVGRDPATDIAVLKIDAKKPMPFVKFGDSTRARVGDWVVAIGNPFALSGTVTAGIISALHRGTGGTYDKFIQTDASINQGNSGGPMFDMAGNVIGINSQILSPSGGNVGIGFAIPSEQAAPIVETLRKGQIVKRGYLGIQITPLGEDMADSLGLAKNRGEFVQSVEPGKGADKAGIKAGDVIVSVAGQEVTPDQNLSSIVANQAIGARVPIVIIRNGQRQNVTAIVGERPPEDQLNNFAQQQDDDALGQQDNGSDNGQAAQKSLGISAIPLTSSIIRQLGIAADTRGIVITAVDASTDAGAKGLRRGDVIISANNRPVVSQSDLDAAVKQVSSQGRSAILLQVLRRGQPPIFLPVRLRDK</sequence>
<dbReference type="GO" id="GO:0012501">
    <property type="term" value="P:programmed cell death"/>
    <property type="evidence" value="ECO:0007669"/>
    <property type="project" value="TreeGrafter"/>
</dbReference>
<accession>A0A0S3F2I2</accession>
<organism evidence="18 19">
    <name type="scientific">Sphingobium baderi</name>
    <dbReference type="NCBI Taxonomy" id="1332080"/>
    <lineage>
        <taxon>Bacteria</taxon>
        <taxon>Pseudomonadati</taxon>
        <taxon>Pseudomonadota</taxon>
        <taxon>Alphaproteobacteria</taxon>
        <taxon>Sphingomonadales</taxon>
        <taxon>Sphingomonadaceae</taxon>
        <taxon>Sphingobium</taxon>
    </lineage>
</organism>
<evidence type="ECO:0000256" key="14">
    <source>
        <dbReference type="PIRSR" id="PIRSR611782-1"/>
    </source>
</evidence>
<dbReference type="AlphaFoldDB" id="A0A0S3F2I2"/>
<evidence type="ECO:0000256" key="13">
    <source>
        <dbReference type="ARBA" id="ARBA00032850"/>
    </source>
</evidence>
<feature type="domain" description="PDZ" evidence="17">
    <location>
        <begin position="280"/>
        <end position="364"/>
    </location>
</feature>
<evidence type="ECO:0000256" key="7">
    <source>
        <dbReference type="ARBA" id="ARBA00022729"/>
    </source>
</evidence>
<evidence type="ECO:0000256" key="1">
    <source>
        <dbReference type="ARBA" id="ARBA00001772"/>
    </source>
</evidence>
<evidence type="ECO:0000256" key="3">
    <source>
        <dbReference type="ARBA" id="ARBA00010541"/>
    </source>
</evidence>
<dbReference type="Pfam" id="PF13365">
    <property type="entry name" value="Trypsin_2"/>
    <property type="match status" value="1"/>
</dbReference>
<comment type="subcellular location">
    <subcellularLocation>
        <location evidence="2">Periplasm</location>
    </subcellularLocation>
</comment>
<feature type="active site" description="Charge relay system" evidence="14">
    <location>
        <position position="229"/>
    </location>
</feature>
<keyword evidence="10" id="KW-0378">Hydrolase</keyword>
<dbReference type="Proteomes" id="UP000056968">
    <property type="component" value="Chromosome"/>
</dbReference>
<comment type="similarity">
    <text evidence="3">Belongs to the peptidase S1C family.</text>
</comment>
<evidence type="ECO:0000256" key="5">
    <source>
        <dbReference type="ARBA" id="ARBA00013958"/>
    </source>
</evidence>
<feature type="binding site" evidence="15">
    <location>
        <position position="156"/>
    </location>
    <ligand>
        <name>substrate</name>
    </ligand>
</feature>
<protein>
    <recommendedName>
        <fullName evidence="5">Probable periplasmic serine endoprotease DegP-like</fullName>
        <ecNumber evidence="4">3.4.21.107</ecNumber>
    </recommendedName>
    <alternativeName>
        <fullName evidence="13">Protease Do</fullName>
    </alternativeName>
</protein>
<dbReference type="OrthoDB" id="9758917at2"/>
<evidence type="ECO:0000256" key="9">
    <source>
        <dbReference type="ARBA" id="ARBA00022764"/>
    </source>
</evidence>
<dbReference type="SUPFAM" id="SSF50494">
    <property type="entry name" value="Trypsin-like serine proteases"/>
    <property type="match status" value="1"/>
</dbReference>
<keyword evidence="11" id="KW-0720">Serine protease</keyword>
<evidence type="ECO:0000256" key="2">
    <source>
        <dbReference type="ARBA" id="ARBA00004418"/>
    </source>
</evidence>
<dbReference type="PROSITE" id="PS50106">
    <property type="entry name" value="PDZ"/>
    <property type="match status" value="2"/>
</dbReference>
<dbReference type="InterPro" id="IPR036034">
    <property type="entry name" value="PDZ_sf"/>
</dbReference>
<feature type="active site" description="Charge relay system" evidence="14">
    <location>
        <position position="120"/>
    </location>
</feature>
<feature type="active site" description="Charge relay system" evidence="14">
    <location>
        <position position="156"/>
    </location>
</feature>
<dbReference type="GO" id="GO:0004252">
    <property type="term" value="F:serine-type endopeptidase activity"/>
    <property type="evidence" value="ECO:0007669"/>
    <property type="project" value="InterPro"/>
</dbReference>
<evidence type="ECO:0000256" key="4">
    <source>
        <dbReference type="ARBA" id="ARBA00013035"/>
    </source>
</evidence>
<evidence type="ECO:0000256" key="15">
    <source>
        <dbReference type="PIRSR" id="PIRSR611782-2"/>
    </source>
</evidence>
<evidence type="ECO:0000256" key="11">
    <source>
        <dbReference type="ARBA" id="ARBA00022825"/>
    </source>
</evidence>
<dbReference type="PANTHER" id="PTHR22939">
    <property type="entry name" value="SERINE PROTEASE FAMILY S1C HTRA-RELATED"/>
    <property type="match status" value="1"/>
</dbReference>
<dbReference type="Gene3D" id="2.40.10.120">
    <property type="match status" value="1"/>
</dbReference>
<dbReference type="SUPFAM" id="SSF50156">
    <property type="entry name" value="PDZ domain-like"/>
    <property type="match status" value="2"/>
</dbReference>
<feature type="binding site" evidence="15">
    <location>
        <begin position="227"/>
        <end position="229"/>
    </location>
    <ligand>
        <name>substrate</name>
    </ligand>
</feature>
<feature type="binding site" evidence="15">
    <location>
        <position position="120"/>
    </location>
    <ligand>
        <name>substrate</name>
    </ligand>
</feature>
<evidence type="ECO:0000256" key="10">
    <source>
        <dbReference type="ARBA" id="ARBA00022801"/>
    </source>
</evidence>
<evidence type="ECO:0000256" key="8">
    <source>
        <dbReference type="ARBA" id="ARBA00022737"/>
    </source>
</evidence>
<proteinExistence type="inferred from homology"/>
<dbReference type="PANTHER" id="PTHR22939:SF130">
    <property type="entry name" value="PERIPLASMIC SERINE ENDOPROTEASE DEGP-LIKE-RELATED"/>
    <property type="match status" value="1"/>
</dbReference>
<evidence type="ECO:0000256" key="6">
    <source>
        <dbReference type="ARBA" id="ARBA00022670"/>
    </source>
</evidence>
<evidence type="ECO:0000256" key="12">
    <source>
        <dbReference type="ARBA" id="ARBA00023016"/>
    </source>
</evidence>
<evidence type="ECO:0000256" key="16">
    <source>
        <dbReference type="SAM" id="SignalP"/>
    </source>
</evidence>
<dbReference type="PRINTS" id="PR00834">
    <property type="entry name" value="PROTEASES2C"/>
</dbReference>
<reference evidence="18 19" key="1">
    <citation type="submission" date="2015-11" db="EMBL/GenBank/DDBJ databases">
        <title>A Two-component Flavoprotein Monooxygenase System MeaXY Responsible for para-Hydroxylation of 2-Methyl-6-ethylaniline and 2,6-Diethylaniline in Sphingobium baderi DE-13.</title>
        <authorList>
            <person name="Cheng M."/>
            <person name="Meng Q."/>
            <person name="Yang Y."/>
            <person name="Chu C."/>
            <person name="Yan X."/>
            <person name="He J."/>
            <person name="Li S."/>
        </authorList>
    </citation>
    <scope>NUCLEOTIDE SEQUENCE [LARGE SCALE GENOMIC DNA]</scope>
    <source>
        <strain evidence="18 19">DE-13</strain>
    </source>
</reference>
<dbReference type="GO" id="GO:0005576">
    <property type="term" value="C:extracellular region"/>
    <property type="evidence" value="ECO:0007669"/>
    <property type="project" value="UniProtKB-SubCell"/>
</dbReference>
<feature type="chain" id="PRO_5039360862" description="Probable periplasmic serine endoprotease DegP-like" evidence="16">
    <location>
        <begin position="20"/>
        <end position="507"/>
    </location>
</feature>
<dbReference type="InterPro" id="IPR009003">
    <property type="entry name" value="Peptidase_S1_PA"/>
</dbReference>
<keyword evidence="8" id="KW-0677">Repeat</keyword>
<dbReference type="Pfam" id="PF13180">
    <property type="entry name" value="PDZ_2"/>
    <property type="match status" value="2"/>
</dbReference>
<dbReference type="STRING" id="1332080.ATN00_18115"/>
<gene>
    <name evidence="18" type="ORF">ATN00_18115</name>
</gene>
<keyword evidence="9" id="KW-0574">Periplasm</keyword>
<name>A0A0S3F2I2_9SPHN</name>
<dbReference type="EMBL" id="CP013264">
    <property type="protein sequence ID" value="ALR21921.1"/>
    <property type="molecule type" value="Genomic_DNA"/>
</dbReference>